<name>A0ABS8EL45_9FLAO</name>
<keyword evidence="3" id="KW-1185">Reference proteome</keyword>
<dbReference type="Proteomes" id="UP000778797">
    <property type="component" value="Unassembled WGS sequence"/>
</dbReference>
<feature type="transmembrane region" description="Helical" evidence="1">
    <location>
        <begin position="35"/>
        <end position="58"/>
    </location>
</feature>
<dbReference type="EMBL" id="JAFMPT010000002">
    <property type="protein sequence ID" value="MCC1483290.1"/>
    <property type="molecule type" value="Genomic_DNA"/>
</dbReference>
<proteinExistence type="predicted"/>
<reference evidence="2" key="2">
    <citation type="submission" date="2021-10" db="EMBL/GenBank/DDBJ databases">
        <title>Genome of Winogradskyella sp. E313.</title>
        <authorList>
            <person name="Zhou Y."/>
        </authorList>
    </citation>
    <scope>NUCLEOTIDE SEQUENCE</scope>
    <source>
        <strain evidence="2">E313</strain>
    </source>
</reference>
<feature type="transmembrane region" description="Helical" evidence="1">
    <location>
        <begin position="6"/>
        <end position="23"/>
    </location>
</feature>
<keyword evidence="1" id="KW-1133">Transmembrane helix</keyword>
<feature type="transmembrane region" description="Helical" evidence="1">
    <location>
        <begin position="64"/>
        <end position="88"/>
    </location>
</feature>
<keyword evidence="1" id="KW-0472">Membrane</keyword>
<feature type="transmembrane region" description="Helical" evidence="1">
    <location>
        <begin position="109"/>
        <end position="128"/>
    </location>
</feature>
<accession>A0ABS8EL45</accession>
<evidence type="ECO:0000313" key="2">
    <source>
        <dbReference type="EMBL" id="MCC1483290.1"/>
    </source>
</evidence>
<evidence type="ECO:0000313" key="3">
    <source>
        <dbReference type="Proteomes" id="UP000778797"/>
    </source>
</evidence>
<organism evidence="2 3">
    <name type="scientific">Winogradskyella immobilis</name>
    <dbReference type="NCBI Taxonomy" id="2816852"/>
    <lineage>
        <taxon>Bacteria</taxon>
        <taxon>Pseudomonadati</taxon>
        <taxon>Bacteroidota</taxon>
        <taxon>Flavobacteriia</taxon>
        <taxon>Flavobacteriales</taxon>
        <taxon>Flavobacteriaceae</taxon>
        <taxon>Winogradskyella</taxon>
    </lineage>
</organism>
<dbReference type="RefSeq" id="WP_227475743.1">
    <property type="nucleotide sequence ID" value="NZ_JAFMPT010000002.1"/>
</dbReference>
<comment type="caution">
    <text evidence="2">The sequence shown here is derived from an EMBL/GenBank/DDBJ whole genome shotgun (WGS) entry which is preliminary data.</text>
</comment>
<gene>
    <name evidence="2" type="ORF">J1C55_01695</name>
</gene>
<keyword evidence="1" id="KW-0812">Transmembrane</keyword>
<sequence length="131" mass="15464">MTWFFGFILIMFDRYYISAFNTLKSSFGKHAIRYALYYVNLLEFLVYALIASFFMAFANQMGIITMHITKVITLSVIIFLFVCFKNWIRYNGKRRHVLNAKSKHRTSLQLWKLVMLPVVCILLIVVFSKAI</sequence>
<evidence type="ECO:0000256" key="1">
    <source>
        <dbReference type="SAM" id="Phobius"/>
    </source>
</evidence>
<protein>
    <recommendedName>
        <fullName evidence="4">Protoporphyrinogen IX oxidase</fullName>
    </recommendedName>
</protein>
<reference evidence="2" key="1">
    <citation type="submission" date="2021-03" db="EMBL/GenBank/DDBJ databases">
        <authorList>
            <person name="Ping X."/>
        </authorList>
    </citation>
    <scope>NUCLEOTIDE SEQUENCE</scope>
    <source>
        <strain evidence="2">E313</strain>
    </source>
</reference>
<evidence type="ECO:0008006" key="4">
    <source>
        <dbReference type="Google" id="ProtNLM"/>
    </source>
</evidence>